<name>I7LT40_TETTS</name>
<sequence>MMCDCLPVNIKMMSLILKQSFQATLASCQKPCMPCNTNPQIIQKENKPELIPIKLMVATIKLKSNLNANLSNSNILLRKEQILYYLNEEQIRRPQQIKKKIKQIKNKIKQINKQEN</sequence>
<dbReference type="GeneID" id="7831845"/>
<dbReference type="InParanoid" id="I7LT40"/>
<evidence type="ECO:0000313" key="2">
    <source>
        <dbReference type="Proteomes" id="UP000009168"/>
    </source>
</evidence>
<proteinExistence type="predicted"/>
<dbReference type="KEGG" id="tet:TTHERM_00715740"/>
<dbReference type="RefSeq" id="XP_001031933.1">
    <property type="nucleotide sequence ID" value="XM_001031933.1"/>
</dbReference>
<reference evidence="2" key="1">
    <citation type="journal article" date="2006" name="PLoS Biol.">
        <title>Macronuclear genome sequence of the ciliate Tetrahymena thermophila, a model eukaryote.</title>
        <authorList>
            <person name="Eisen J.A."/>
            <person name="Coyne R.S."/>
            <person name="Wu M."/>
            <person name="Wu D."/>
            <person name="Thiagarajan M."/>
            <person name="Wortman J.R."/>
            <person name="Badger J.H."/>
            <person name="Ren Q."/>
            <person name="Amedeo P."/>
            <person name="Jones K.M."/>
            <person name="Tallon L.J."/>
            <person name="Delcher A.L."/>
            <person name="Salzberg S.L."/>
            <person name="Silva J.C."/>
            <person name="Haas B.J."/>
            <person name="Majoros W.H."/>
            <person name="Farzad M."/>
            <person name="Carlton J.M."/>
            <person name="Smith R.K. Jr."/>
            <person name="Garg J."/>
            <person name="Pearlman R.E."/>
            <person name="Karrer K.M."/>
            <person name="Sun L."/>
            <person name="Manning G."/>
            <person name="Elde N.C."/>
            <person name="Turkewitz A.P."/>
            <person name="Asai D.J."/>
            <person name="Wilkes D.E."/>
            <person name="Wang Y."/>
            <person name="Cai H."/>
            <person name="Collins K."/>
            <person name="Stewart B.A."/>
            <person name="Lee S.R."/>
            <person name="Wilamowska K."/>
            <person name="Weinberg Z."/>
            <person name="Ruzzo W.L."/>
            <person name="Wloga D."/>
            <person name="Gaertig J."/>
            <person name="Frankel J."/>
            <person name="Tsao C.-C."/>
            <person name="Gorovsky M.A."/>
            <person name="Keeling P.J."/>
            <person name="Waller R.F."/>
            <person name="Patron N.J."/>
            <person name="Cherry J.M."/>
            <person name="Stover N.A."/>
            <person name="Krieger C.J."/>
            <person name="del Toro C."/>
            <person name="Ryder H.F."/>
            <person name="Williamson S.C."/>
            <person name="Barbeau R.A."/>
            <person name="Hamilton E.P."/>
            <person name="Orias E."/>
        </authorList>
    </citation>
    <scope>NUCLEOTIDE SEQUENCE [LARGE SCALE GENOMIC DNA]</scope>
    <source>
        <strain evidence="2">SB210</strain>
    </source>
</reference>
<accession>I7LT40</accession>
<dbReference type="AlphaFoldDB" id="I7LT40"/>
<dbReference type="HOGENOM" id="CLU_2101844_0_0_1"/>
<gene>
    <name evidence="1" type="ORF">TTHERM_00715740</name>
</gene>
<protein>
    <submittedName>
        <fullName evidence="1">Uncharacterized protein</fullName>
    </submittedName>
</protein>
<keyword evidence="2" id="KW-1185">Reference proteome</keyword>
<dbReference type="EMBL" id="GG662447">
    <property type="protein sequence ID" value="EAR84270.1"/>
    <property type="molecule type" value="Genomic_DNA"/>
</dbReference>
<dbReference type="Proteomes" id="UP000009168">
    <property type="component" value="Unassembled WGS sequence"/>
</dbReference>
<organism evidence="1 2">
    <name type="scientific">Tetrahymena thermophila (strain SB210)</name>
    <dbReference type="NCBI Taxonomy" id="312017"/>
    <lineage>
        <taxon>Eukaryota</taxon>
        <taxon>Sar</taxon>
        <taxon>Alveolata</taxon>
        <taxon>Ciliophora</taxon>
        <taxon>Intramacronucleata</taxon>
        <taxon>Oligohymenophorea</taxon>
        <taxon>Hymenostomatida</taxon>
        <taxon>Tetrahymenina</taxon>
        <taxon>Tetrahymenidae</taxon>
        <taxon>Tetrahymena</taxon>
    </lineage>
</organism>
<evidence type="ECO:0000313" key="1">
    <source>
        <dbReference type="EMBL" id="EAR84270.1"/>
    </source>
</evidence>